<organism evidence="1">
    <name type="scientific">Caldilineaceae bacterium SB0664_bin_27</name>
    <dbReference type="NCBI Taxonomy" id="2605260"/>
    <lineage>
        <taxon>Bacteria</taxon>
        <taxon>Bacillati</taxon>
        <taxon>Chloroflexota</taxon>
        <taxon>Caldilineae</taxon>
        <taxon>Caldilineales</taxon>
        <taxon>Caldilineaceae</taxon>
    </lineage>
</organism>
<name>A0A6B0YUF2_9CHLR</name>
<evidence type="ECO:0000313" key="1">
    <source>
        <dbReference type="EMBL" id="MXY94744.1"/>
    </source>
</evidence>
<comment type="caution">
    <text evidence="1">The sequence shown here is derived from an EMBL/GenBank/DDBJ whole genome shotgun (WGS) entry which is preliminary data.</text>
</comment>
<gene>
    <name evidence="1" type="ORF">F4Y42_15000</name>
</gene>
<protein>
    <submittedName>
        <fullName evidence="1">Peptidase M19</fullName>
    </submittedName>
</protein>
<sequence>MLIFDGDYPMAHGALGLNRDLTLPLDELRAADANPSNIPFGCLPEMRRGG</sequence>
<proteinExistence type="predicted"/>
<dbReference type="EMBL" id="VXRG01000124">
    <property type="protein sequence ID" value="MXY94744.1"/>
    <property type="molecule type" value="Genomic_DNA"/>
</dbReference>
<dbReference type="AlphaFoldDB" id="A0A6B0YUF2"/>
<reference evidence="1" key="1">
    <citation type="submission" date="2019-09" db="EMBL/GenBank/DDBJ databases">
        <title>Characterisation of the sponge microbiome using genome-centric metagenomics.</title>
        <authorList>
            <person name="Engelberts J.P."/>
            <person name="Robbins S.J."/>
            <person name="De Goeij J.M."/>
            <person name="Aranda M."/>
            <person name="Bell S.C."/>
            <person name="Webster N.S."/>
        </authorList>
    </citation>
    <scope>NUCLEOTIDE SEQUENCE</scope>
    <source>
        <strain evidence="1">SB0664_bin_27</strain>
    </source>
</reference>
<accession>A0A6B0YUF2</accession>
<feature type="non-terminal residue" evidence="1">
    <location>
        <position position="50"/>
    </location>
</feature>